<evidence type="ECO:0000256" key="5">
    <source>
        <dbReference type="ARBA" id="ARBA00022777"/>
    </source>
</evidence>
<dbReference type="PANTHER" id="PTHR43047">
    <property type="entry name" value="TWO-COMPONENT HISTIDINE PROTEIN KINASE"/>
    <property type="match status" value="1"/>
</dbReference>
<dbReference type="InterPro" id="IPR011006">
    <property type="entry name" value="CheY-like_superfamily"/>
</dbReference>
<dbReference type="Gene3D" id="2.130.10.10">
    <property type="entry name" value="YVTN repeat-like/Quinoprotein amine dehydrogenase"/>
    <property type="match status" value="2"/>
</dbReference>
<evidence type="ECO:0000256" key="3">
    <source>
        <dbReference type="ARBA" id="ARBA00022553"/>
    </source>
</evidence>
<reference evidence="12 13" key="1">
    <citation type="submission" date="2020-07" db="EMBL/GenBank/DDBJ databases">
        <title>Luteimonas sp. SJ-92.</title>
        <authorList>
            <person name="Huang X.-X."/>
            <person name="Xu L."/>
            <person name="Sun J.-Q."/>
        </authorList>
    </citation>
    <scope>NUCLEOTIDE SEQUENCE [LARGE SCALE GENOMIC DNA]</scope>
    <source>
        <strain evidence="12 13">SJ-92</strain>
    </source>
</reference>
<keyword evidence="9" id="KW-0732">Signal</keyword>
<dbReference type="PROSITE" id="PS50109">
    <property type="entry name" value="HIS_KIN"/>
    <property type="match status" value="1"/>
</dbReference>
<dbReference type="Gene3D" id="3.30.565.10">
    <property type="entry name" value="Histidine kinase-like ATPase, C-terminal domain"/>
    <property type="match status" value="1"/>
</dbReference>
<dbReference type="RefSeq" id="WP_180680068.1">
    <property type="nucleotide sequence ID" value="NZ_JACCKA010000091.1"/>
</dbReference>
<dbReference type="Pfam" id="PF00512">
    <property type="entry name" value="HisKA"/>
    <property type="match status" value="1"/>
</dbReference>
<feature type="signal peptide" evidence="9">
    <location>
        <begin position="1"/>
        <end position="27"/>
    </location>
</feature>
<accession>A0A853JHT7</accession>
<dbReference type="CDD" id="cd17546">
    <property type="entry name" value="REC_hyHK_CKI1_RcsC-like"/>
    <property type="match status" value="1"/>
</dbReference>
<dbReference type="PANTHER" id="PTHR43047:SF72">
    <property type="entry name" value="OSMOSENSING HISTIDINE PROTEIN KINASE SLN1"/>
    <property type="match status" value="1"/>
</dbReference>
<dbReference type="InterPro" id="IPR036890">
    <property type="entry name" value="HATPase_C_sf"/>
</dbReference>
<evidence type="ECO:0000313" key="13">
    <source>
        <dbReference type="Proteomes" id="UP000578091"/>
    </source>
</evidence>
<name>A0A853JHT7_9GAMM</name>
<dbReference type="Gene3D" id="2.60.40.10">
    <property type="entry name" value="Immunoglobulins"/>
    <property type="match status" value="1"/>
</dbReference>
<dbReference type="GO" id="GO:0009927">
    <property type="term" value="F:histidine phosphotransfer kinase activity"/>
    <property type="evidence" value="ECO:0007669"/>
    <property type="project" value="TreeGrafter"/>
</dbReference>
<keyword evidence="8" id="KW-0812">Transmembrane</keyword>
<dbReference type="SUPFAM" id="SSF55874">
    <property type="entry name" value="ATPase domain of HSP90 chaperone/DNA topoisomerase II/histidine kinase"/>
    <property type="match status" value="1"/>
</dbReference>
<evidence type="ECO:0000313" key="12">
    <source>
        <dbReference type="EMBL" id="NZA28314.1"/>
    </source>
</evidence>
<keyword evidence="8" id="KW-0472">Membrane</keyword>
<evidence type="ECO:0000256" key="6">
    <source>
        <dbReference type="ARBA" id="ARBA00023012"/>
    </source>
</evidence>
<dbReference type="InterPro" id="IPR036097">
    <property type="entry name" value="HisK_dim/P_sf"/>
</dbReference>
<feature type="domain" description="Response regulatory" evidence="11">
    <location>
        <begin position="1066"/>
        <end position="1180"/>
    </location>
</feature>
<keyword evidence="4" id="KW-0808">Transferase</keyword>
<dbReference type="SUPFAM" id="SSF52172">
    <property type="entry name" value="CheY-like"/>
    <property type="match status" value="1"/>
</dbReference>
<dbReference type="Pfam" id="PF02518">
    <property type="entry name" value="HATPase_c"/>
    <property type="match status" value="1"/>
</dbReference>
<dbReference type="Pfam" id="PF07494">
    <property type="entry name" value="Reg_prop"/>
    <property type="match status" value="3"/>
</dbReference>
<protein>
    <recommendedName>
        <fullName evidence="2">histidine kinase</fullName>
        <ecNumber evidence="2">2.7.13.3</ecNumber>
    </recommendedName>
</protein>
<dbReference type="InterPro" id="IPR011110">
    <property type="entry name" value="Reg_prop"/>
</dbReference>
<dbReference type="SMART" id="SM00448">
    <property type="entry name" value="REC"/>
    <property type="match status" value="1"/>
</dbReference>
<dbReference type="FunFam" id="1.10.287.130:FF:000028">
    <property type="entry name" value="Hybrid signal transduction histidine kinase"/>
    <property type="match status" value="1"/>
</dbReference>
<dbReference type="InterPro" id="IPR001789">
    <property type="entry name" value="Sig_transdc_resp-reg_receiver"/>
</dbReference>
<dbReference type="GO" id="GO:0005886">
    <property type="term" value="C:plasma membrane"/>
    <property type="evidence" value="ECO:0007669"/>
    <property type="project" value="TreeGrafter"/>
</dbReference>
<dbReference type="Gene3D" id="1.10.287.130">
    <property type="match status" value="1"/>
</dbReference>
<dbReference type="AlphaFoldDB" id="A0A853JHT7"/>
<dbReference type="Pfam" id="PF00072">
    <property type="entry name" value="Response_reg"/>
    <property type="match status" value="1"/>
</dbReference>
<dbReference type="SMART" id="SM00387">
    <property type="entry name" value="HATPase_c"/>
    <property type="match status" value="1"/>
</dbReference>
<dbReference type="InterPro" id="IPR015943">
    <property type="entry name" value="WD40/YVTN_repeat-like_dom_sf"/>
</dbReference>
<keyword evidence="3 7" id="KW-0597">Phosphoprotein</keyword>
<keyword evidence="8" id="KW-1133">Transmembrane helix</keyword>
<dbReference type="InterPro" id="IPR013783">
    <property type="entry name" value="Ig-like_fold"/>
</dbReference>
<feature type="modified residue" description="4-aspartylphosphate" evidence="7">
    <location>
        <position position="1115"/>
    </location>
</feature>
<evidence type="ECO:0000256" key="7">
    <source>
        <dbReference type="PROSITE-ProRule" id="PRU00169"/>
    </source>
</evidence>
<keyword evidence="6" id="KW-0902">Two-component regulatory system</keyword>
<dbReference type="CDD" id="cd16922">
    <property type="entry name" value="HATPase_EvgS-ArcB-TorS-like"/>
    <property type="match status" value="1"/>
</dbReference>
<dbReference type="EMBL" id="JACCKA010000091">
    <property type="protein sequence ID" value="NZA28314.1"/>
    <property type="molecule type" value="Genomic_DNA"/>
</dbReference>
<feature type="domain" description="Histidine kinase" evidence="10">
    <location>
        <begin position="825"/>
        <end position="1042"/>
    </location>
</feature>
<dbReference type="InterPro" id="IPR004358">
    <property type="entry name" value="Sig_transdc_His_kin-like_C"/>
</dbReference>
<gene>
    <name evidence="12" type="ORF">H0E84_18215</name>
</gene>
<evidence type="ECO:0000259" key="11">
    <source>
        <dbReference type="PROSITE" id="PS50110"/>
    </source>
</evidence>
<keyword evidence="13" id="KW-1185">Reference proteome</keyword>
<dbReference type="SMART" id="SM00388">
    <property type="entry name" value="HisKA"/>
    <property type="match status" value="1"/>
</dbReference>
<dbReference type="PRINTS" id="PR00344">
    <property type="entry name" value="BCTRLSENSOR"/>
</dbReference>
<dbReference type="InterPro" id="IPR005467">
    <property type="entry name" value="His_kinase_dom"/>
</dbReference>
<proteinExistence type="predicted"/>
<evidence type="ECO:0000256" key="2">
    <source>
        <dbReference type="ARBA" id="ARBA00012438"/>
    </source>
</evidence>
<dbReference type="InterPro" id="IPR003661">
    <property type="entry name" value="HisK_dim/P_dom"/>
</dbReference>
<dbReference type="CDD" id="cd00082">
    <property type="entry name" value="HisKA"/>
    <property type="match status" value="1"/>
</dbReference>
<evidence type="ECO:0000256" key="9">
    <source>
        <dbReference type="SAM" id="SignalP"/>
    </source>
</evidence>
<dbReference type="InterPro" id="IPR003594">
    <property type="entry name" value="HATPase_dom"/>
</dbReference>
<evidence type="ECO:0000256" key="1">
    <source>
        <dbReference type="ARBA" id="ARBA00000085"/>
    </source>
</evidence>
<dbReference type="Proteomes" id="UP000578091">
    <property type="component" value="Unassembled WGS sequence"/>
</dbReference>
<feature type="chain" id="PRO_5032914338" description="histidine kinase" evidence="9">
    <location>
        <begin position="28"/>
        <end position="1190"/>
    </location>
</feature>
<comment type="catalytic activity">
    <reaction evidence="1">
        <text>ATP + protein L-histidine = ADP + protein N-phospho-L-histidine.</text>
        <dbReference type="EC" id="2.7.13.3"/>
    </reaction>
</comment>
<dbReference type="PROSITE" id="PS50110">
    <property type="entry name" value="RESPONSE_REGULATORY"/>
    <property type="match status" value="1"/>
</dbReference>
<feature type="transmembrane region" description="Helical" evidence="8">
    <location>
        <begin position="772"/>
        <end position="792"/>
    </location>
</feature>
<keyword evidence="5" id="KW-0418">Kinase</keyword>
<evidence type="ECO:0000259" key="10">
    <source>
        <dbReference type="PROSITE" id="PS50109"/>
    </source>
</evidence>
<sequence>MAQGVCRWKGWLVLAATLLLVPPQALAELPDTPRPRQFTVAEGLPSNRINALVEDEQGYLWIATSDGLARYDGTGFRIWREEQGLPGNFVWSLALDRRGRLWVGTARGGLALYHPVEDRFERFDRANTPELGSDDIWSLALTADDALWIGTADGGLHRMAEGGAITRFMPDPDDPHSLPAPGVVSLVVAPEDGTLWVGTFDGVARWTGAGFERLPPGTLPDRRVNHLLVDAFGTLWIGTPSGVTAYRSDGSAAPTPWQPPGDGLWPAQVLLHDSRGDFWLDVPIGLGHASGGAVRAVPLYSDAAQGQVRPQWTAAHEDREGGVWLVSNTNGLWYQPAGWSRFTVLSRRLDDPDTLGNAHVRGIAPAADGGMWLVGSGGALDRLDPDGGTVRHVMEDIGEGLILGGVHEDRAGVVWVGWRGGLARIEPDSGAIQRWRGNDDADAPYGEAQSFLETGDGLLWIAFDAGGVQARDGRGRVVHDFPPGGGGGLAPGEVVRNLRLGPDGAPWFAGTLGVRRFDAGAGQWAFVPGAPRGLRSDLAAAAGGVLWLAGSGTVERCDWDGGALACVPWFGANEGLPRLAFGGMVVDGYGALWLTSVRGLVRADPDARTVRIYGAWDGLPGQEFSGRPVAMPGEGRILAATPDGLALFDPRALGPSGPEPSLAIERIDARGAAGRLRFAAGEPFELPHDARDLRVVARLLSFRNPRANAYAFRLDGHDEGWVSSGPAGERIFSRLPPGRYTLQVKARNADNVWSERATVSFEVTPPWWRTPWALALFVLAGMLLAWWAAAAYRTRLRRRHAWQLVEHKRELAEQASEAKTRFLATLGHEVRTPMTGVLGMSELLLETPLDGRQRAYTESIRRAGDHLMRLVNDALDLARIEAGKLQLDPQPFDLRGLLQEVGGLMAPMARQRGLAYREQMGRGLSRWVRGDAMRVRQILLNLLGNAIKFTEQGQVALRVDEIEGAVRFVVSDTGPGLNAEQKQRLFRRFEQADGARTAARYGGSGLGLAICQELAAAMGGHIAVDSEPGQGTRFTVELPLPPAAPAAAEDGPAVGPSAGVATAGSHVLLVEDDAIVAEVIGGLLRVQGHEVTHAAHGLAALTEVAGGDFTLALLDLDLPGIDGLALARQLRDQGFARPLVAITARADAEAEPAARAAGFDAFLRKPLTGEALATTIRRVLGGPRRGDAAG</sequence>
<dbReference type="EC" id="2.7.13.3" evidence="2"/>
<dbReference type="Pfam" id="PF07495">
    <property type="entry name" value="Y_Y_Y"/>
    <property type="match status" value="1"/>
</dbReference>
<evidence type="ECO:0000256" key="4">
    <source>
        <dbReference type="ARBA" id="ARBA00022679"/>
    </source>
</evidence>
<dbReference type="SUPFAM" id="SSF63829">
    <property type="entry name" value="Calcium-dependent phosphotriesterase"/>
    <property type="match status" value="3"/>
</dbReference>
<dbReference type="SUPFAM" id="SSF47384">
    <property type="entry name" value="Homodimeric domain of signal transducing histidine kinase"/>
    <property type="match status" value="1"/>
</dbReference>
<dbReference type="FunFam" id="3.30.565.10:FF:000010">
    <property type="entry name" value="Sensor histidine kinase RcsC"/>
    <property type="match status" value="1"/>
</dbReference>
<comment type="caution">
    <text evidence="12">The sequence shown here is derived from an EMBL/GenBank/DDBJ whole genome shotgun (WGS) entry which is preliminary data.</text>
</comment>
<organism evidence="12 13">
    <name type="scientific">Luteimonas salinisoli</name>
    <dbReference type="NCBI Taxonomy" id="2752307"/>
    <lineage>
        <taxon>Bacteria</taxon>
        <taxon>Pseudomonadati</taxon>
        <taxon>Pseudomonadota</taxon>
        <taxon>Gammaproteobacteria</taxon>
        <taxon>Lysobacterales</taxon>
        <taxon>Lysobacteraceae</taxon>
        <taxon>Luteimonas</taxon>
    </lineage>
</organism>
<dbReference type="GO" id="GO:0000155">
    <property type="term" value="F:phosphorelay sensor kinase activity"/>
    <property type="evidence" value="ECO:0007669"/>
    <property type="project" value="InterPro"/>
</dbReference>
<evidence type="ECO:0000256" key="8">
    <source>
        <dbReference type="SAM" id="Phobius"/>
    </source>
</evidence>
<dbReference type="Gene3D" id="3.40.50.2300">
    <property type="match status" value="1"/>
</dbReference>
<dbReference type="InterPro" id="IPR011123">
    <property type="entry name" value="Y_Y_Y"/>
</dbReference>